<dbReference type="Proteomes" id="UP001066276">
    <property type="component" value="Chromosome 5"/>
</dbReference>
<accession>A0AAV7RPJ9</accession>
<comment type="caution">
    <text evidence="2">The sequence shown here is derived from an EMBL/GenBank/DDBJ whole genome shotgun (WGS) entry which is preliminary data.</text>
</comment>
<dbReference type="AlphaFoldDB" id="A0AAV7RPJ9"/>
<evidence type="ECO:0000256" key="1">
    <source>
        <dbReference type="SAM" id="MobiDB-lite"/>
    </source>
</evidence>
<proteinExistence type="predicted"/>
<protein>
    <submittedName>
        <fullName evidence="2">Uncharacterized protein</fullName>
    </submittedName>
</protein>
<keyword evidence="3" id="KW-1185">Reference proteome</keyword>
<evidence type="ECO:0000313" key="3">
    <source>
        <dbReference type="Proteomes" id="UP001066276"/>
    </source>
</evidence>
<dbReference type="EMBL" id="JANPWB010000009">
    <property type="protein sequence ID" value="KAJ1153536.1"/>
    <property type="molecule type" value="Genomic_DNA"/>
</dbReference>
<sequence length="152" mass="16889">MRWRREKKGSGVPHRGKQARPSGFAERRLWGMETAVDALHVEVQQNSRLAVAAGDSQEDALGSDEDRAQSQAVKQDYRRGSQTPVVGVPYIGYADRMRGKAEGRPVGGTLDGRDISLLNVYAPNCDDKRFFGEMLDVRLLGLVDTPYVSRQL</sequence>
<reference evidence="2" key="1">
    <citation type="journal article" date="2022" name="bioRxiv">
        <title>Sequencing and chromosome-scale assembly of the giantPleurodeles waltlgenome.</title>
        <authorList>
            <person name="Brown T."/>
            <person name="Elewa A."/>
            <person name="Iarovenko S."/>
            <person name="Subramanian E."/>
            <person name="Araus A.J."/>
            <person name="Petzold A."/>
            <person name="Susuki M."/>
            <person name="Suzuki K.-i.T."/>
            <person name="Hayashi T."/>
            <person name="Toyoda A."/>
            <person name="Oliveira C."/>
            <person name="Osipova E."/>
            <person name="Leigh N.D."/>
            <person name="Simon A."/>
            <person name="Yun M.H."/>
        </authorList>
    </citation>
    <scope>NUCLEOTIDE SEQUENCE</scope>
    <source>
        <strain evidence="2">20211129_DDA</strain>
        <tissue evidence="2">Liver</tissue>
    </source>
</reference>
<gene>
    <name evidence="2" type="ORF">NDU88_006295</name>
</gene>
<evidence type="ECO:0000313" key="2">
    <source>
        <dbReference type="EMBL" id="KAJ1153536.1"/>
    </source>
</evidence>
<feature type="region of interest" description="Disordered" evidence="1">
    <location>
        <begin position="51"/>
        <end position="80"/>
    </location>
</feature>
<organism evidence="2 3">
    <name type="scientific">Pleurodeles waltl</name>
    <name type="common">Iberian ribbed newt</name>
    <dbReference type="NCBI Taxonomy" id="8319"/>
    <lineage>
        <taxon>Eukaryota</taxon>
        <taxon>Metazoa</taxon>
        <taxon>Chordata</taxon>
        <taxon>Craniata</taxon>
        <taxon>Vertebrata</taxon>
        <taxon>Euteleostomi</taxon>
        <taxon>Amphibia</taxon>
        <taxon>Batrachia</taxon>
        <taxon>Caudata</taxon>
        <taxon>Salamandroidea</taxon>
        <taxon>Salamandridae</taxon>
        <taxon>Pleurodelinae</taxon>
        <taxon>Pleurodeles</taxon>
    </lineage>
</organism>
<name>A0AAV7RPJ9_PLEWA</name>
<feature type="region of interest" description="Disordered" evidence="1">
    <location>
        <begin position="1"/>
        <end position="26"/>
    </location>
</feature>